<feature type="transmembrane region" description="Helical" evidence="2">
    <location>
        <begin position="236"/>
        <end position="256"/>
    </location>
</feature>
<gene>
    <name evidence="3" type="ORF">PVIIG_05344</name>
</gene>
<feature type="coiled-coil region" evidence="1">
    <location>
        <begin position="193"/>
        <end position="220"/>
    </location>
</feature>
<proteinExistence type="predicted"/>
<protein>
    <submittedName>
        <fullName evidence="3">Uncharacterized protein</fullName>
    </submittedName>
</protein>
<keyword evidence="2" id="KW-0812">Transmembrane</keyword>
<keyword evidence="1" id="KW-0175">Coiled coil</keyword>
<keyword evidence="2" id="KW-1133">Transmembrane helix</keyword>
<sequence length="259" mass="30264">MSIKKFQILFLYDFFDNILTYIEKEGNVKLDTSPLNNKDDCKSFSHINTPTNIQAGMNICEMFIKLYTSLTNVKNEKHADYKKEWHFLNYWLNNNLSKTKLNETTCATMFSGDFSNHCIHTFFLKEFSPDLIYNIREEDLYKMNLLYSLYENYRTINNILSNGQEDKPDLLLQSSTKCCSDYIKANYFCKGEKNKYCTQLEKFQTKYEELDSKLDGKIAEYSKNFIKLTQCKDTNVISTALIGTTVGLVPLLMGLYKVK</sequence>
<evidence type="ECO:0000313" key="3">
    <source>
        <dbReference type="EMBL" id="KMZ77134.1"/>
    </source>
</evidence>
<evidence type="ECO:0000256" key="1">
    <source>
        <dbReference type="SAM" id="Coils"/>
    </source>
</evidence>
<dbReference type="Proteomes" id="UP000053562">
    <property type="component" value="Unassembled WGS sequence"/>
</dbReference>
<dbReference type="EMBL" id="KQ234498">
    <property type="protein sequence ID" value="KMZ77134.1"/>
    <property type="molecule type" value="Genomic_DNA"/>
</dbReference>
<organism evidence="3 4">
    <name type="scientific">Plasmodium vivax India VII</name>
    <dbReference type="NCBI Taxonomy" id="1077284"/>
    <lineage>
        <taxon>Eukaryota</taxon>
        <taxon>Sar</taxon>
        <taxon>Alveolata</taxon>
        <taxon>Apicomplexa</taxon>
        <taxon>Aconoidasida</taxon>
        <taxon>Haemosporida</taxon>
        <taxon>Plasmodiidae</taxon>
        <taxon>Plasmodium</taxon>
        <taxon>Plasmodium (Plasmodium)</taxon>
    </lineage>
</organism>
<evidence type="ECO:0000256" key="2">
    <source>
        <dbReference type="SAM" id="Phobius"/>
    </source>
</evidence>
<keyword evidence="2" id="KW-0472">Membrane</keyword>
<accession>A0A0J9S305</accession>
<reference evidence="3 4" key="1">
    <citation type="submission" date="2011-08" db="EMBL/GenBank/DDBJ databases">
        <title>The Genome Sequence of Plasmodium vivax India VII.</title>
        <authorList>
            <consortium name="The Broad Institute Genome Sequencing Platform"/>
            <consortium name="The Broad Institute Genome Sequencing Center for Infectious Disease"/>
            <person name="Neafsey D."/>
            <person name="Carlton J."/>
            <person name="Barnwell J."/>
            <person name="Collins W."/>
            <person name="Escalante A."/>
            <person name="Mullikin J."/>
            <person name="Saul A."/>
            <person name="Guigo R."/>
            <person name="Camara F."/>
            <person name="Young S.K."/>
            <person name="Zeng Q."/>
            <person name="Gargeya S."/>
            <person name="Fitzgerald M."/>
            <person name="Haas B."/>
            <person name="Abouelleil A."/>
            <person name="Alvarado L."/>
            <person name="Arachchi H.M."/>
            <person name="Berlin A."/>
            <person name="Brown A."/>
            <person name="Chapman S.B."/>
            <person name="Chen Z."/>
            <person name="Dunbar C."/>
            <person name="Freedman E."/>
            <person name="Gearin G."/>
            <person name="Gellesch M."/>
            <person name="Goldberg J."/>
            <person name="Griggs A."/>
            <person name="Gujja S."/>
            <person name="Heiman D."/>
            <person name="Howarth C."/>
            <person name="Larson L."/>
            <person name="Lui A."/>
            <person name="MacDonald P.J.P."/>
            <person name="Montmayeur A."/>
            <person name="Murphy C."/>
            <person name="Neiman D."/>
            <person name="Pearson M."/>
            <person name="Priest M."/>
            <person name="Roberts A."/>
            <person name="Saif S."/>
            <person name="Shea T."/>
            <person name="Shenoy N."/>
            <person name="Sisk P."/>
            <person name="Stolte C."/>
            <person name="Sykes S."/>
            <person name="Wortman J."/>
            <person name="Nusbaum C."/>
            <person name="Birren B."/>
        </authorList>
    </citation>
    <scope>NUCLEOTIDE SEQUENCE [LARGE SCALE GENOMIC DNA]</scope>
    <source>
        <strain evidence="3 4">India VII</strain>
    </source>
</reference>
<dbReference type="AlphaFoldDB" id="A0A0J9S305"/>
<name>A0A0J9S305_PLAVI</name>
<evidence type="ECO:0000313" key="4">
    <source>
        <dbReference type="Proteomes" id="UP000053562"/>
    </source>
</evidence>